<dbReference type="KEGG" id="sphj:BSL82_01890"/>
<gene>
    <name evidence="3" type="ORF">BSL82_01890</name>
</gene>
<protein>
    <recommendedName>
        <fullName evidence="5">DUF3617 domain-containing protein</fullName>
    </recommendedName>
</protein>
<proteinExistence type="predicted"/>
<evidence type="ECO:0008006" key="5">
    <source>
        <dbReference type="Google" id="ProtNLM"/>
    </source>
</evidence>
<reference evidence="4" key="1">
    <citation type="submission" date="2016-11" db="EMBL/GenBank/DDBJ databases">
        <title>Complete Genome Sequence of alachlor-degrading Sphingomonas sp. strain JJ-A5.</title>
        <authorList>
            <person name="Lee H."/>
            <person name="Ka J.-O."/>
        </authorList>
    </citation>
    <scope>NUCLEOTIDE SEQUENCE [LARGE SCALE GENOMIC DNA]</scope>
    <source>
        <strain evidence="4">JJ-A5</strain>
    </source>
</reference>
<dbReference type="EMBL" id="CP018221">
    <property type="protein sequence ID" value="API58205.1"/>
    <property type="molecule type" value="Genomic_DNA"/>
</dbReference>
<evidence type="ECO:0000256" key="2">
    <source>
        <dbReference type="SAM" id="SignalP"/>
    </source>
</evidence>
<evidence type="ECO:0000313" key="3">
    <source>
        <dbReference type="EMBL" id="API58205.1"/>
    </source>
</evidence>
<dbReference type="InterPro" id="IPR022061">
    <property type="entry name" value="DUF3617"/>
</dbReference>
<keyword evidence="2" id="KW-0732">Signal</keyword>
<dbReference type="Proteomes" id="UP000182063">
    <property type="component" value="Chromosome"/>
</dbReference>
<sequence length="153" mass="16415">MRQFAAAAIAGASIFAASAAHADAPIQPGLWEMKSAVTDVNMPGAPPQMLEMMKKPQTMRHCVTPDQASRGPQELLKQSQGQCKFSKYDFRAGRVNAVMECNSRERGSMTVTTEGRFTPSSYATTSKMVMNSPMGTMNITSSGTGKRIGTCKG</sequence>
<dbReference type="OrthoDB" id="7583904at2"/>
<keyword evidence="4" id="KW-1185">Reference proteome</keyword>
<evidence type="ECO:0000256" key="1">
    <source>
        <dbReference type="SAM" id="MobiDB-lite"/>
    </source>
</evidence>
<feature type="region of interest" description="Disordered" evidence="1">
    <location>
        <begin position="133"/>
        <end position="153"/>
    </location>
</feature>
<dbReference type="Pfam" id="PF12276">
    <property type="entry name" value="DUF3617"/>
    <property type="match status" value="1"/>
</dbReference>
<name>A0A1L3ZRF9_9SPHN</name>
<organism evidence="3 4">
    <name type="scientific">Tardibacter chloracetimidivorans</name>
    <dbReference type="NCBI Taxonomy" id="1921510"/>
    <lineage>
        <taxon>Bacteria</taxon>
        <taxon>Pseudomonadati</taxon>
        <taxon>Pseudomonadota</taxon>
        <taxon>Alphaproteobacteria</taxon>
        <taxon>Sphingomonadales</taxon>
        <taxon>Sphingomonadaceae</taxon>
        <taxon>Tardibacter</taxon>
    </lineage>
</organism>
<accession>A0A1L3ZRF9</accession>
<dbReference type="AlphaFoldDB" id="A0A1L3ZRF9"/>
<feature type="chain" id="PRO_5009857747" description="DUF3617 domain-containing protein" evidence="2">
    <location>
        <begin position="23"/>
        <end position="153"/>
    </location>
</feature>
<feature type="signal peptide" evidence="2">
    <location>
        <begin position="1"/>
        <end position="22"/>
    </location>
</feature>
<evidence type="ECO:0000313" key="4">
    <source>
        <dbReference type="Proteomes" id="UP000182063"/>
    </source>
</evidence>
<feature type="compositionally biased region" description="Polar residues" evidence="1">
    <location>
        <begin position="133"/>
        <end position="144"/>
    </location>
</feature>
<dbReference type="RefSeq" id="WP_072595781.1">
    <property type="nucleotide sequence ID" value="NZ_CP018221.1"/>
</dbReference>